<dbReference type="InterPro" id="IPR027417">
    <property type="entry name" value="P-loop_NTPase"/>
</dbReference>
<name>A0A2U3B6J4_9VIBR</name>
<keyword evidence="6" id="KW-1185">Reference proteome</keyword>
<dbReference type="EMBL" id="QFWT01000009">
    <property type="protein sequence ID" value="PWI32407.1"/>
    <property type="molecule type" value="Genomic_DNA"/>
</dbReference>
<dbReference type="InterPro" id="IPR012340">
    <property type="entry name" value="NA-bd_OB-fold"/>
</dbReference>
<dbReference type="PANTHER" id="PTHR43875">
    <property type="entry name" value="MALTODEXTRIN IMPORT ATP-BINDING PROTEIN MSMX"/>
    <property type="match status" value="1"/>
</dbReference>
<dbReference type="Pfam" id="PF17912">
    <property type="entry name" value="OB_MalK"/>
    <property type="match status" value="1"/>
</dbReference>
<dbReference type="GO" id="GO:0008643">
    <property type="term" value="P:carbohydrate transport"/>
    <property type="evidence" value="ECO:0007669"/>
    <property type="project" value="InterPro"/>
</dbReference>
<dbReference type="Pfam" id="PF00005">
    <property type="entry name" value="ABC_tran"/>
    <property type="match status" value="1"/>
</dbReference>
<dbReference type="InterPro" id="IPR017871">
    <property type="entry name" value="ABC_transporter-like_CS"/>
</dbReference>
<dbReference type="PROSITE" id="PS00211">
    <property type="entry name" value="ABC_TRANSPORTER_1"/>
    <property type="match status" value="1"/>
</dbReference>
<evidence type="ECO:0000259" key="4">
    <source>
        <dbReference type="PROSITE" id="PS50893"/>
    </source>
</evidence>
<evidence type="ECO:0000256" key="2">
    <source>
        <dbReference type="ARBA" id="ARBA00022741"/>
    </source>
</evidence>
<evidence type="ECO:0000256" key="3">
    <source>
        <dbReference type="ARBA" id="ARBA00022840"/>
    </source>
</evidence>
<keyword evidence="1" id="KW-0813">Transport</keyword>
<accession>A0A2U3B6J4</accession>
<dbReference type="Gene3D" id="3.40.50.300">
    <property type="entry name" value="P-loop containing nucleotide triphosphate hydrolases"/>
    <property type="match status" value="1"/>
</dbReference>
<reference evidence="5 6" key="1">
    <citation type="submission" date="2018-05" db="EMBL/GenBank/DDBJ databases">
        <title>Vibrio limimaris sp. nov., isolated from marine sediment.</title>
        <authorList>
            <person name="Li C.-M."/>
        </authorList>
    </citation>
    <scope>NUCLEOTIDE SEQUENCE [LARGE SCALE GENOMIC DNA]</scope>
    <source>
        <strain evidence="5 6">E4404</strain>
    </source>
</reference>
<dbReference type="InterPro" id="IPR047641">
    <property type="entry name" value="ABC_transpr_MalK/UgpC-like"/>
</dbReference>
<dbReference type="InterPro" id="IPR003439">
    <property type="entry name" value="ABC_transporter-like_ATP-bd"/>
</dbReference>
<dbReference type="PANTHER" id="PTHR43875:SF1">
    <property type="entry name" value="OSMOPROTECTIVE COMPOUNDS UPTAKE ATP-BINDING PROTEIN GGTA"/>
    <property type="match status" value="1"/>
</dbReference>
<dbReference type="AlphaFoldDB" id="A0A2U3B6J4"/>
<dbReference type="FunFam" id="3.40.50.300:FF:000042">
    <property type="entry name" value="Maltose/maltodextrin ABC transporter, ATP-binding protein"/>
    <property type="match status" value="1"/>
</dbReference>
<feature type="domain" description="ABC transporter" evidence="4">
    <location>
        <begin position="4"/>
        <end position="234"/>
    </location>
</feature>
<dbReference type="InterPro" id="IPR015855">
    <property type="entry name" value="ABC_transpr_MalK-like"/>
</dbReference>
<dbReference type="SMART" id="SM00382">
    <property type="entry name" value="AAA"/>
    <property type="match status" value="1"/>
</dbReference>
<dbReference type="InterPro" id="IPR008995">
    <property type="entry name" value="Mo/tungstate-bd_C_term_dom"/>
</dbReference>
<dbReference type="GO" id="GO:0140359">
    <property type="term" value="F:ABC-type transporter activity"/>
    <property type="evidence" value="ECO:0007669"/>
    <property type="project" value="InterPro"/>
</dbReference>
<evidence type="ECO:0000313" key="5">
    <source>
        <dbReference type="EMBL" id="PWI32407.1"/>
    </source>
</evidence>
<dbReference type="RefSeq" id="WP_109320547.1">
    <property type="nucleotide sequence ID" value="NZ_QFWT01000009.1"/>
</dbReference>
<dbReference type="InterPro" id="IPR040582">
    <property type="entry name" value="OB_MalK-like"/>
</dbReference>
<dbReference type="Gene3D" id="2.40.50.140">
    <property type="entry name" value="Nucleic acid-binding proteins"/>
    <property type="match status" value="1"/>
</dbReference>
<comment type="caution">
    <text evidence="5">The sequence shown here is derived from an EMBL/GenBank/DDBJ whole genome shotgun (WGS) entry which is preliminary data.</text>
</comment>
<dbReference type="GO" id="GO:0005524">
    <property type="term" value="F:ATP binding"/>
    <property type="evidence" value="ECO:0007669"/>
    <property type="project" value="UniProtKB-KW"/>
</dbReference>
<gene>
    <name evidence="5" type="ORF">DI392_15205</name>
</gene>
<evidence type="ECO:0000313" key="6">
    <source>
        <dbReference type="Proteomes" id="UP000245362"/>
    </source>
</evidence>
<dbReference type="NCBIfam" id="NF008653">
    <property type="entry name" value="PRK11650.1"/>
    <property type="match status" value="1"/>
</dbReference>
<dbReference type="InterPro" id="IPR003593">
    <property type="entry name" value="AAA+_ATPase"/>
</dbReference>
<keyword evidence="2" id="KW-0547">Nucleotide-binding</keyword>
<protein>
    <submittedName>
        <fullName evidence="5">Sugar ABC transporter ATP-binding protein</fullName>
    </submittedName>
</protein>
<dbReference type="Gene3D" id="2.40.50.100">
    <property type="match status" value="1"/>
</dbReference>
<dbReference type="Proteomes" id="UP000245362">
    <property type="component" value="Unassembled WGS sequence"/>
</dbReference>
<dbReference type="OrthoDB" id="9802264at2"/>
<evidence type="ECO:0000256" key="1">
    <source>
        <dbReference type="ARBA" id="ARBA00022448"/>
    </source>
</evidence>
<sequence length="365" mass="41115">MASISLKNIVKNYGETKVVKNISLNIEDGEFVVLVGPSGCGKSTTLRMIAGLEQATSGEVTIGDRVVNDVEPQNRNIAMVFQNYALYPHKTVEENIVFALRRLKMNEAEIQSRLQDVSKMLKLEEYLKRKPADLSGGQRQRVAMGRAIVRDADCFLFDEPLSNLDAKLRNHMRTEIAQIHHKFGRTSVYVTHDQVEAMTLADKVVVLRDGIIEQVGSPMEIFLNPANIFVATFIGSPSMNIIDGTLYNEYLQLGQFKLPRNLLSSVKLTDDIAEEGRAVKVGIRPDFFNDKAFFAESASTFHFEQIEINLVEPMGFDKEVLFEIGGEDVKARLDLRSEVERGHTMDLLVDLSRVLLFDTETEERI</sequence>
<keyword evidence="3 5" id="KW-0067">ATP-binding</keyword>
<dbReference type="PROSITE" id="PS50893">
    <property type="entry name" value="ABC_TRANSPORTER_2"/>
    <property type="match status" value="1"/>
</dbReference>
<organism evidence="5 6">
    <name type="scientific">Vibrio albus</name>
    <dbReference type="NCBI Taxonomy" id="2200953"/>
    <lineage>
        <taxon>Bacteria</taxon>
        <taxon>Pseudomonadati</taxon>
        <taxon>Pseudomonadota</taxon>
        <taxon>Gammaproteobacteria</taxon>
        <taxon>Vibrionales</taxon>
        <taxon>Vibrionaceae</taxon>
        <taxon>Vibrio</taxon>
    </lineage>
</organism>
<dbReference type="SUPFAM" id="SSF50331">
    <property type="entry name" value="MOP-like"/>
    <property type="match status" value="1"/>
</dbReference>
<dbReference type="CDD" id="cd03301">
    <property type="entry name" value="ABC_MalK_N"/>
    <property type="match status" value="1"/>
</dbReference>
<dbReference type="GO" id="GO:0016887">
    <property type="term" value="F:ATP hydrolysis activity"/>
    <property type="evidence" value="ECO:0007669"/>
    <property type="project" value="InterPro"/>
</dbReference>
<dbReference type="GO" id="GO:0055052">
    <property type="term" value="C:ATP-binding cassette (ABC) transporter complex, substrate-binding subunit-containing"/>
    <property type="evidence" value="ECO:0007669"/>
    <property type="project" value="TreeGrafter"/>
</dbReference>
<dbReference type="SUPFAM" id="SSF52540">
    <property type="entry name" value="P-loop containing nucleoside triphosphate hydrolases"/>
    <property type="match status" value="1"/>
</dbReference>
<proteinExistence type="predicted"/>